<feature type="coiled-coil region" evidence="1">
    <location>
        <begin position="70"/>
        <end position="97"/>
    </location>
</feature>
<accession>A0A6C0IS13</accession>
<evidence type="ECO:0000313" key="2">
    <source>
        <dbReference type="EMBL" id="QHT96024.1"/>
    </source>
</evidence>
<name>A0A6C0IS13_9ZZZZ</name>
<reference evidence="2" key="1">
    <citation type="journal article" date="2020" name="Nature">
        <title>Giant virus diversity and host interactions through global metagenomics.</title>
        <authorList>
            <person name="Schulz F."/>
            <person name="Roux S."/>
            <person name="Paez-Espino D."/>
            <person name="Jungbluth S."/>
            <person name="Walsh D.A."/>
            <person name="Denef V.J."/>
            <person name="McMahon K.D."/>
            <person name="Konstantinidis K.T."/>
            <person name="Eloe-Fadrosh E.A."/>
            <person name="Kyrpides N.C."/>
            <person name="Woyke T."/>
        </authorList>
    </citation>
    <scope>NUCLEOTIDE SEQUENCE</scope>
    <source>
        <strain evidence="2">GVMAG-M-3300024301-20</strain>
    </source>
</reference>
<dbReference type="AlphaFoldDB" id="A0A6C0IS13"/>
<evidence type="ECO:0000256" key="1">
    <source>
        <dbReference type="SAM" id="Coils"/>
    </source>
</evidence>
<organism evidence="2">
    <name type="scientific">viral metagenome</name>
    <dbReference type="NCBI Taxonomy" id="1070528"/>
    <lineage>
        <taxon>unclassified sequences</taxon>
        <taxon>metagenomes</taxon>
        <taxon>organismal metagenomes</taxon>
    </lineage>
</organism>
<evidence type="ECO:0008006" key="3">
    <source>
        <dbReference type="Google" id="ProtNLM"/>
    </source>
</evidence>
<keyword evidence="1" id="KW-0175">Coiled coil</keyword>
<proteinExistence type="predicted"/>
<protein>
    <recommendedName>
        <fullName evidence="3">NET domain-containing protein</fullName>
    </recommendedName>
</protein>
<dbReference type="EMBL" id="MN740250">
    <property type="protein sequence ID" value="QHT96024.1"/>
    <property type="molecule type" value="Genomic_DNA"/>
</dbReference>
<sequence>MFEEEIESEEKEYNSNQLNFMRELIEQMPKFHQIAILRLLSDDKTITINENKSGIYINMSELPSYKIKELEKYVNYVKTQEDTLNDIEKQKETYKNTFFQKDNKDNLTIIN</sequence>